<dbReference type="SUPFAM" id="SSF54909">
    <property type="entry name" value="Dimeric alpha+beta barrel"/>
    <property type="match status" value="1"/>
</dbReference>
<gene>
    <name evidence="3" type="ORF">NMN56_014100</name>
</gene>
<protein>
    <submittedName>
        <fullName evidence="3">YciI family protein</fullName>
    </submittedName>
</protein>
<feature type="domain" description="YCII-related" evidence="2">
    <location>
        <begin position="1"/>
        <end position="107"/>
    </location>
</feature>
<keyword evidence="4" id="KW-1185">Reference proteome</keyword>
<evidence type="ECO:0000313" key="3">
    <source>
        <dbReference type="EMBL" id="MDJ1133075.1"/>
    </source>
</evidence>
<dbReference type="Proteomes" id="UP001214441">
    <property type="component" value="Unassembled WGS sequence"/>
</dbReference>
<proteinExistence type="inferred from homology"/>
<reference evidence="3 4" key="1">
    <citation type="submission" date="2023-05" db="EMBL/GenBank/DDBJ databases">
        <title>Streptantibioticus silvisoli sp. nov., acidotolerant actinomycetes 1 from pine litter.</title>
        <authorList>
            <person name="Swiecimska M."/>
            <person name="Golinska P."/>
            <person name="Sangal V."/>
            <person name="Wachnowicz B."/>
            <person name="Goodfellow M."/>
        </authorList>
    </citation>
    <scope>NUCLEOTIDE SEQUENCE [LARGE SCALE GENOMIC DNA]</scope>
    <source>
        <strain evidence="3 4">DSM 42109</strain>
    </source>
</reference>
<dbReference type="EMBL" id="JANCPR020000012">
    <property type="protein sequence ID" value="MDJ1133075.1"/>
    <property type="molecule type" value="Genomic_DNA"/>
</dbReference>
<dbReference type="InterPro" id="IPR005545">
    <property type="entry name" value="YCII"/>
</dbReference>
<evidence type="ECO:0000313" key="4">
    <source>
        <dbReference type="Proteomes" id="UP001214441"/>
    </source>
</evidence>
<name>A0ABT6ZVJ1_9ACTN</name>
<evidence type="ECO:0000259" key="2">
    <source>
        <dbReference type="Pfam" id="PF03795"/>
    </source>
</evidence>
<dbReference type="Gene3D" id="3.30.70.1060">
    <property type="entry name" value="Dimeric alpha+beta barrel"/>
    <property type="match status" value="1"/>
</dbReference>
<evidence type="ECO:0000256" key="1">
    <source>
        <dbReference type="ARBA" id="ARBA00007689"/>
    </source>
</evidence>
<organism evidence="3 4">
    <name type="scientific">Streptomyces iconiensis</name>
    <dbReference type="NCBI Taxonomy" id="1384038"/>
    <lineage>
        <taxon>Bacteria</taxon>
        <taxon>Bacillati</taxon>
        <taxon>Actinomycetota</taxon>
        <taxon>Actinomycetes</taxon>
        <taxon>Kitasatosporales</taxon>
        <taxon>Streptomycetaceae</taxon>
        <taxon>Streptomyces</taxon>
    </lineage>
</organism>
<accession>A0ABT6ZVJ1</accession>
<dbReference type="PANTHER" id="PTHR35174:SF3">
    <property type="entry name" value="BLL7171 PROTEIN"/>
    <property type="match status" value="1"/>
</dbReference>
<dbReference type="Pfam" id="PF03795">
    <property type="entry name" value="YCII"/>
    <property type="match status" value="1"/>
</dbReference>
<sequence length="134" mass="14294">MKYMLMIMGDQATYDAMSGKSADSPWTEELMRGMFAHMGALNSELAEKGELVDAQGLTAPSEAKFVTAEDGKPLVSDGLYGESTEVLAGYWVVDVADEARAIEIAARVHSCPVPEGFVDPPVVVRPIPDGGAEM</sequence>
<dbReference type="PANTHER" id="PTHR35174">
    <property type="entry name" value="BLL7171 PROTEIN-RELATED"/>
    <property type="match status" value="1"/>
</dbReference>
<dbReference type="InterPro" id="IPR011008">
    <property type="entry name" value="Dimeric_a/b-barrel"/>
</dbReference>
<comment type="similarity">
    <text evidence="1">Belongs to the YciI family.</text>
</comment>
<comment type="caution">
    <text evidence="3">The sequence shown here is derived from an EMBL/GenBank/DDBJ whole genome shotgun (WGS) entry which is preliminary data.</text>
</comment>